<dbReference type="SUPFAM" id="SSF53067">
    <property type="entry name" value="Actin-like ATPase domain"/>
    <property type="match status" value="2"/>
</dbReference>
<protein>
    <recommendedName>
        <fullName evidence="6">Heat shock 70 kDa protein 12B</fullName>
    </recommendedName>
</protein>
<dbReference type="InterPro" id="IPR013126">
    <property type="entry name" value="Hsp_70_fam"/>
</dbReference>
<name>A0A8W8KNE7_MAGGI</name>
<keyword evidence="2" id="KW-0547">Nucleotide-binding</keyword>
<sequence>MSAREKGSISNMIAAIDFGTTYSGYAFGFKNELDEDPTQVFCFQWHGNGGIMSLKLPTTVLLNEEKELVAFGYEAEEMYSGEEHLDYFYFHRFKMMLYDQIRKERLTMDAKVKDIRGREMPALEIFTHAVKFMKNHLFKNLEGRGIKVDDFKIIWVLTVPAIWDDPAKQFMRKAAEQAGIPRKDLRIALEPEAASIWCKTIPVEKLNQGAIVSFQEGTKYLVLDAGGGTVDITIHEVIKEGKLKELARASGGDWGGISVDAAFEEALVEIVGKDLIDTFRKDHTVDYLELFRNFELKKRSKKESDDVILYVPVSFVDICEDLDELIARSEFQGSMELELDKLRIKASTFDSFFTPTCRRVVKHVQNLLQSSKAEGVEFILMVGGFSESPVLQDAIKDAFSPKYRVVIPQEAGLTVLRGAVLFGNDPEVIACRIAQRTYGIATTSLFDSKIHKASKKITVNGEDRCSNLFSRHVKIGDELYLNVAQAEKTYTPIKADQTSMRISLYKSNKDDTMYVDDPVCDYLGGFDVPMTDTTGGLDREVKVRLLFGGTEIEVKCLVVKTKAEVSSHFSFLEPEP</sequence>
<comment type="similarity">
    <text evidence="1">Belongs to the heat shock protein 70 family.</text>
</comment>
<dbReference type="Pfam" id="PF00012">
    <property type="entry name" value="HSP70"/>
    <property type="match status" value="1"/>
</dbReference>
<dbReference type="PANTHER" id="PTHR14187">
    <property type="entry name" value="ALPHA KINASE/ELONGATION FACTOR 2 KINASE"/>
    <property type="match status" value="1"/>
</dbReference>
<dbReference type="Gene3D" id="3.30.420.40">
    <property type="match status" value="2"/>
</dbReference>
<keyword evidence="3" id="KW-0067">ATP-binding</keyword>
<proteinExistence type="inferred from homology"/>
<dbReference type="PANTHER" id="PTHR14187:SF5">
    <property type="entry name" value="HEAT SHOCK 70 KDA PROTEIN 12A"/>
    <property type="match status" value="1"/>
</dbReference>
<organism evidence="4 5">
    <name type="scientific">Magallana gigas</name>
    <name type="common">Pacific oyster</name>
    <name type="synonym">Crassostrea gigas</name>
    <dbReference type="NCBI Taxonomy" id="29159"/>
    <lineage>
        <taxon>Eukaryota</taxon>
        <taxon>Metazoa</taxon>
        <taxon>Spiralia</taxon>
        <taxon>Lophotrochozoa</taxon>
        <taxon>Mollusca</taxon>
        <taxon>Bivalvia</taxon>
        <taxon>Autobranchia</taxon>
        <taxon>Pteriomorphia</taxon>
        <taxon>Ostreida</taxon>
        <taxon>Ostreoidea</taxon>
        <taxon>Ostreidae</taxon>
        <taxon>Magallana</taxon>
    </lineage>
</organism>
<dbReference type="GO" id="GO:0140662">
    <property type="term" value="F:ATP-dependent protein folding chaperone"/>
    <property type="evidence" value="ECO:0007669"/>
    <property type="project" value="InterPro"/>
</dbReference>
<accession>A0A8W8KNE7</accession>
<keyword evidence="5" id="KW-1185">Reference proteome</keyword>
<reference evidence="4" key="1">
    <citation type="submission" date="2022-08" db="UniProtKB">
        <authorList>
            <consortium name="EnsemblMetazoa"/>
        </authorList>
    </citation>
    <scope>IDENTIFICATION</scope>
    <source>
        <strain evidence="4">05x7-T-G4-1.051#20</strain>
    </source>
</reference>
<evidence type="ECO:0000313" key="4">
    <source>
        <dbReference type="EnsemblMetazoa" id="G24247.1:cds"/>
    </source>
</evidence>
<evidence type="ECO:0000256" key="2">
    <source>
        <dbReference type="ARBA" id="ARBA00022741"/>
    </source>
</evidence>
<evidence type="ECO:0008006" key="6">
    <source>
        <dbReference type="Google" id="ProtNLM"/>
    </source>
</evidence>
<dbReference type="InterPro" id="IPR043129">
    <property type="entry name" value="ATPase_NBD"/>
</dbReference>
<dbReference type="CDD" id="cd10229">
    <property type="entry name" value="ASKHA_NBD_HSP70_HSPA12"/>
    <property type="match status" value="1"/>
</dbReference>
<evidence type="ECO:0000256" key="3">
    <source>
        <dbReference type="ARBA" id="ARBA00022840"/>
    </source>
</evidence>
<evidence type="ECO:0000256" key="1">
    <source>
        <dbReference type="ARBA" id="ARBA00007381"/>
    </source>
</evidence>
<dbReference type="PRINTS" id="PR00301">
    <property type="entry name" value="HEATSHOCK70"/>
</dbReference>
<dbReference type="GO" id="GO:0005524">
    <property type="term" value="F:ATP binding"/>
    <property type="evidence" value="ECO:0007669"/>
    <property type="project" value="UniProtKB-KW"/>
</dbReference>
<dbReference type="AlphaFoldDB" id="A0A8W8KNE7"/>
<dbReference type="EnsemblMetazoa" id="G24247.1">
    <property type="protein sequence ID" value="G24247.1:cds"/>
    <property type="gene ID" value="G24247"/>
</dbReference>
<evidence type="ECO:0000313" key="5">
    <source>
        <dbReference type="Proteomes" id="UP000005408"/>
    </source>
</evidence>
<dbReference type="Proteomes" id="UP000005408">
    <property type="component" value="Unassembled WGS sequence"/>
</dbReference>